<proteinExistence type="predicted"/>
<dbReference type="AlphaFoldDB" id="A0A7J6HT78"/>
<organism evidence="2 3">
    <name type="scientific">Cannabis sativa</name>
    <name type="common">Hemp</name>
    <name type="synonym">Marijuana</name>
    <dbReference type="NCBI Taxonomy" id="3483"/>
    <lineage>
        <taxon>Eukaryota</taxon>
        <taxon>Viridiplantae</taxon>
        <taxon>Streptophyta</taxon>
        <taxon>Embryophyta</taxon>
        <taxon>Tracheophyta</taxon>
        <taxon>Spermatophyta</taxon>
        <taxon>Magnoliopsida</taxon>
        <taxon>eudicotyledons</taxon>
        <taxon>Gunneridae</taxon>
        <taxon>Pentapetalae</taxon>
        <taxon>rosids</taxon>
        <taxon>fabids</taxon>
        <taxon>Rosales</taxon>
        <taxon>Cannabaceae</taxon>
        <taxon>Cannabis</taxon>
    </lineage>
</organism>
<feature type="region of interest" description="Disordered" evidence="1">
    <location>
        <begin position="1"/>
        <end position="46"/>
    </location>
</feature>
<evidence type="ECO:0000256" key="1">
    <source>
        <dbReference type="SAM" id="MobiDB-lite"/>
    </source>
</evidence>
<evidence type="ECO:0000313" key="3">
    <source>
        <dbReference type="Proteomes" id="UP000583929"/>
    </source>
</evidence>
<protein>
    <submittedName>
        <fullName evidence="2">Uncharacterized protein</fullName>
    </submittedName>
</protein>
<comment type="caution">
    <text evidence="2">The sequence shown here is derived from an EMBL/GenBank/DDBJ whole genome shotgun (WGS) entry which is preliminary data.</text>
</comment>
<dbReference type="Proteomes" id="UP000583929">
    <property type="component" value="Unassembled WGS sequence"/>
</dbReference>
<dbReference type="EMBL" id="JAATIQ010000029">
    <property type="protein sequence ID" value="KAF4398195.1"/>
    <property type="molecule type" value="Genomic_DNA"/>
</dbReference>
<feature type="compositionally biased region" description="Gly residues" evidence="1">
    <location>
        <begin position="26"/>
        <end position="38"/>
    </location>
</feature>
<gene>
    <name evidence="2" type="ORF">G4B88_019916</name>
</gene>
<keyword evidence="3" id="KW-1185">Reference proteome</keyword>
<sequence length="97" mass="10117">MAAAEAEVEGSNSTSPATRFRLWKTEGGGGGGGGGGDGDGYEDEDCNDEVWSIEVPAMAGDVGVAHRSRVGVSDLNIGTIDWDLMGWTSQPLEMKKI</sequence>
<accession>A0A7J6HT78</accession>
<reference evidence="2 3" key="1">
    <citation type="journal article" date="2020" name="bioRxiv">
        <title>Sequence and annotation of 42 cannabis genomes reveals extensive copy number variation in cannabinoid synthesis and pathogen resistance genes.</title>
        <authorList>
            <person name="Mckernan K.J."/>
            <person name="Helbert Y."/>
            <person name="Kane L.T."/>
            <person name="Ebling H."/>
            <person name="Zhang L."/>
            <person name="Liu B."/>
            <person name="Eaton Z."/>
            <person name="Mclaughlin S."/>
            <person name="Kingan S."/>
            <person name="Baybayan P."/>
            <person name="Concepcion G."/>
            <person name="Jordan M."/>
            <person name="Riva A."/>
            <person name="Barbazuk W."/>
            <person name="Harkins T."/>
        </authorList>
    </citation>
    <scope>NUCLEOTIDE SEQUENCE [LARGE SCALE GENOMIC DNA]</scope>
    <source>
        <strain evidence="3">cv. Jamaican Lion 4</strain>
        <tissue evidence="2">Leaf</tissue>
    </source>
</reference>
<evidence type="ECO:0000313" key="2">
    <source>
        <dbReference type="EMBL" id="KAF4398195.1"/>
    </source>
</evidence>
<name>A0A7J6HT78_CANSA</name>